<protein>
    <submittedName>
        <fullName evidence="2">Uncharacterized protein</fullName>
    </submittedName>
</protein>
<keyword evidence="1" id="KW-0732">Signal</keyword>
<accession>A0A848GFJ9</accession>
<gene>
    <name evidence="2" type="ORF">HHL17_08585</name>
</gene>
<keyword evidence="3" id="KW-1185">Reference proteome</keyword>
<dbReference type="EMBL" id="JABBGC010000001">
    <property type="protein sequence ID" value="NML37254.1"/>
    <property type="molecule type" value="Genomic_DNA"/>
</dbReference>
<comment type="caution">
    <text evidence="2">The sequence shown here is derived from an EMBL/GenBank/DDBJ whole genome shotgun (WGS) entry which is preliminary data.</text>
</comment>
<name>A0A848GFJ9_9BACT</name>
<dbReference type="RefSeq" id="WP_169224324.1">
    <property type="nucleotide sequence ID" value="NZ_JABBGC010000001.1"/>
</dbReference>
<feature type="signal peptide" evidence="1">
    <location>
        <begin position="1"/>
        <end position="18"/>
    </location>
</feature>
<feature type="chain" id="PRO_5032749593" evidence="1">
    <location>
        <begin position="19"/>
        <end position="159"/>
    </location>
</feature>
<reference evidence="2 3" key="1">
    <citation type="submission" date="2020-04" db="EMBL/GenBank/DDBJ databases">
        <title>Chitinophaga sp. G-6-1-13 sp. nov., isolated from soil.</title>
        <authorList>
            <person name="Dahal R.H."/>
            <person name="Chaudhary D.K."/>
        </authorList>
    </citation>
    <scope>NUCLEOTIDE SEQUENCE [LARGE SCALE GENOMIC DNA]</scope>
    <source>
        <strain evidence="2 3">G-6-1-13</strain>
    </source>
</reference>
<evidence type="ECO:0000256" key="1">
    <source>
        <dbReference type="SAM" id="SignalP"/>
    </source>
</evidence>
<evidence type="ECO:0000313" key="2">
    <source>
        <dbReference type="EMBL" id="NML37254.1"/>
    </source>
</evidence>
<dbReference type="Proteomes" id="UP000583266">
    <property type="component" value="Unassembled WGS sequence"/>
</dbReference>
<proteinExistence type="predicted"/>
<dbReference type="AlphaFoldDB" id="A0A848GFJ9"/>
<organism evidence="2 3">
    <name type="scientific">Chitinophaga fulva</name>
    <dbReference type="NCBI Taxonomy" id="2728842"/>
    <lineage>
        <taxon>Bacteria</taxon>
        <taxon>Pseudomonadati</taxon>
        <taxon>Bacteroidota</taxon>
        <taxon>Chitinophagia</taxon>
        <taxon>Chitinophagales</taxon>
        <taxon>Chitinophagaceae</taxon>
        <taxon>Chitinophaga</taxon>
    </lineage>
</organism>
<sequence length="159" mass="19029">MKYFFSFLFVLCAMTTLGQVSFPAGFKLIESDNLTGEDDRYSNGKYVFQTHLLFRPYDDYTWNDEKFKQYVADGFGFPFYLTRDSLLWGTGKTNGFYSYIVVDWGGEAFELFSKYNDEDFAYYSKWLISSIREYRNKGKMFRFPRRFYWISGSKNKRPL</sequence>
<evidence type="ECO:0000313" key="3">
    <source>
        <dbReference type="Proteomes" id="UP000583266"/>
    </source>
</evidence>